<dbReference type="Pfam" id="PF08245">
    <property type="entry name" value="Mur_ligase_M"/>
    <property type="match status" value="1"/>
</dbReference>
<protein>
    <recommendedName>
        <fullName evidence="10 11">UDP-N-acetylmuramoyl-tripeptide--D-alanyl-D-alanine ligase</fullName>
        <ecNumber evidence="10 11">6.3.2.10</ecNumber>
    </recommendedName>
    <alternativeName>
        <fullName evidence="10">D-alanyl-D-alanine-adding enzyme</fullName>
    </alternativeName>
</protein>
<dbReference type="Gene3D" id="3.40.1390.10">
    <property type="entry name" value="MurE/MurF, N-terminal domain"/>
    <property type="match status" value="1"/>
</dbReference>
<evidence type="ECO:0000256" key="3">
    <source>
        <dbReference type="ARBA" id="ARBA00022618"/>
    </source>
</evidence>
<dbReference type="PANTHER" id="PTHR43024">
    <property type="entry name" value="UDP-N-ACETYLMURAMOYL-TRIPEPTIDE--D-ALANYL-D-ALANINE LIGASE"/>
    <property type="match status" value="1"/>
</dbReference>
<keyword evidence="4 10" id="KW-0547">Nucleotide-binding</keyword>
<feature type="domain" description="Mur ligase central" evidence="14">
    <location>
        <begin position="116"/>
        <end position="300"/>
    </location>
</feature>
<feature type="domain" description="Mur ligase C-terminal" evidence="13">
    <location>
        <begin position="326"/>
        <end position="447"/>
    </location>
</feature>
<comment type="subcellular location">
    <subcellularLocation>
        <location evidence="10 11">Cytoplasm</location>
    </subcellularLocation>
</comment>
<dbReference type="InterPro" id="IPR051046">
    <property type="entry name" value="MurCDEF_CellWall_CoF430Synth"/>
</dbReference>
<dbReference type="NCBIfam" id="TIGR01143">
    <property type="entry name" value="murF"/>
    <property type="match status" value="1"/>
</dbReference>
<keyword evidence="8 10" id="KW-0131">Cell cycle</keyword>
<keyword evidence="5 10" id="KW-0067">ATP-binding</keyword>
<evidence type="ECO:0000256" key="1">
    <source>
        <dbReference type="ARBA" id="ARBA00022490"/>
    </source>
</evidence>
<dbReference type="EMBL" id="CP121208">
    <property type="protein sequence ID" value="WFM82806.1"/>
    <property type="molecule type" value="Genomic_DNA"/>
</dbReference>
<dbReference type="EC" id="6.3.2.10" evidence="10 11"/>
<reference evidence="15 16" key="1">
    <citation type="submission" date="2023-03" db="EMBL/GenBank/DDBJ databases">
        <title>Complete genome of Arcanobacterium canis strain DSM 25104 isolated in 2010 from a canine otitis externa in Germany.</title>
        <authorList>
            <person name="Borowiak M."/>
            <person name="Kreitlow A."/>
            <person name="Malorny B."/>
            <person name="Laemmler C."/>
            <person name="Prenger-Berninghoff E."/>
            <person name="Ploetz M."/>
            <person name="Abdulmawjood A."/>
        </authorList>
    </citation>
    <scope>NUCLEOTIDE SEQUENCE [LARGE SCALE GENOMIC DNA]</scope>
    <source>
        <strain evidence="15 16">DSM 25104</strain>
    </source>
</reference>
<dbReference type="InterPro" id="IPR036615">
    <property type="entry name" value="Mur_ligase_C_dom_sf"/>
</dbReference>
<evidence type="ECO:0000256" key="7">
    <source>
        <dbReference type="ARBA" id="ARBA00022984"/>
    </source>
</evidence>
<dbReference type="PANTHER" id="PTHR43024:SF1">
    <property type="entry name" value="UDP-N-ACETYLMURAMOYL-TRIPEPTIDE--D-ALANYL-D-ALANINE LIGASE"/>
    <property type="match status" value="1"/>
</dbReference>
<dbReference type="HAMAP" id="MF_02019">
    <property type="entry name" value="MurF"/>
    <property type="match status" value="1"/>
</dbReference>
<proteinExistence type="inferred from homology"/>
<dbReference type="InterPro" id="IPR036565">
    <property type="entry name" value="Mur-like_cat_sf"/>
</dbReference>
<comment type="pathway">
    <text evidence="10 11">Cell wall biogenesis; peptidoglycan biosynthesis.</text>
</comment>
<dbReference type="SUPFAM" id="SSF63418">
    <property type="entry name" value="MurE/MurF N-terminal domain"/>
    <property type="match status" value="1"/>
</dbReference>
<dbReference type="SUPFAM" id="SSF53244">
    <property type="entry name" value="MurD-like peptide ligases, peptide-binding domain"/>
    <property type="match status" value="1"/>
</dbReference>
<comment type="catalytic activity">
    <reaction evidence="10 11">
        <text>D-alanyl-D-alanine + UDP-N-acetyl-alpha-D-muramoyl-L-alanyl-gamma-D-glutamyl-meso-2,6-diaminopimelate + ATP = UDP-N-acetyl-alpha-D-muramoyl-L-alanyl-gamma-D-glutamyl-meso-2,6-diaminopimeloyl-D-alanyl-D-alanine + ADP + phosphate + H(+)</text>
        <dbReference type="Rhea" id="RHEA:28374"/>
        <dbReference type="ChEBI" id="CHEBI:15378"/>
        <dbReference type="ChEBI" id="CHEBI:30616"/>
        <dbReference type="ChEBI" id="CHEBI:43474"/>
        <dbReference type="ChEBI" id="CHEBI:57822"/>
        <dbReference type="ChEBI" id="CHEBI:61386"/>
        <dbReference type="ChEBI" id="CHEBI:83905"/>
        <dbReference type="ChEBI" id="CHEBI:456216"/>
        <dbReference type="EC" id="6.3.2.10"/>
    </reaction>
</comment>
<dbReference type="RefSeq" id="WP_278012232.1">
    <property type="nucleotide sequence ID" value="NZ_CP121208.1"/>
</dbReference>
<evidence type="ECO:0000256" key="4">
    <source>
        <dbReference type="ARBA" id="ARBA00022741"/>
    </source>
</evidence>
<feature type="binding site" evidence="10">
    <location>
        <begin position="118"/>
        <end position="124"/>
    </location>
    <ligand>
        <name>ATP</name>
        <dbReference type="ChEBI" id="CHEBI:30616"/>
    </ligand>
</feature>
<evidence type="ECO:0000256" key="8">
    <source>
        <dbReference type="ARBA" id="ARBA00023306"/>
    </source>
</evidence>
<dbReference type="Pfam" id="PF02875">
    <property type="entry name" value="Mur_ligase_C"/>
    <property type="match status" value="1"/>
</dbReference>
<evidence type="ECO:0000256" key="5">
    <source>
        <dbReference type="ARBA" id="ARBA00022840"/>
    </source>
</evidence>
<dbReference type="Proteomes" id="UP001215216">
    <property type="component" value="Chromosome"/>
</dbReference>
<comment type="function">
    <text evidence="10 11">Involved in cell wall formation. Catalyzes the final step in the synthesis of UDP-N-acetylmuramoyl-pentapeptide, the precursor of murein.</text>
</comment>
<dbReference type="Pfam" id="PF01225">
    <property type="entry name" value="Mur_ligase"/>
    <property type="match status" value="1"/>
</dbReference>
<evidence type="ECO:0000256" key="11">
    <source>
        <dbReference type="RuleBase" id="RU004136"/>
    </source>
</evidence>
<gene>
    <name evidence="10 15" type="primary">murF</name>
    <name evidence="15" type="ORF">P7079_05205</name>
</gene>
<evidence type="ECO:0000256" key="10">
    <source>
        <dbReference type="HAMAP-Rule" id="MF_02019"/>
    </source>
</evidence>
<dbReference type="InterPro" id="IPR035911">
    <property type="entry name" value="MurE/MurF_N"/>
</dbReference>
<feature type="domain" description="Mur ligase N-terminal catalytic" evidence="12">
    <location>
        <begin position="23"/>
        <end position="97"/>
    </location>
</feature>
<name>A0ABY8FWB0_9ACTO</name>
<keyword evidence="2 10" id="KW-0436">Ligase</keyword>
<comment type="similarity">
    <text evidence="10">Belongs to the MurCDEF family. MurF subfamily.</text>
</comment>
<dbReference type="GO" id="GO:0047480">
    <property type="term" value="F:UDP-N-acetylmuramoyl-tripeptide-D-alanyl-D-alanine ligase activity"/>
    <property type="evidence" value="ECO:0007669"/>
    <property type="project" value="UniProtKB-EC"/>
</dbReference>
<keyword evidence="16" id="KW-1185">Reference proteome</keyword>
<evidence type="ECO:0000256" key="9">
    <source>
        <dbReference type="ARBA" id="ARBA00023316"/>
    </source>
</evidence>
<evidence type="ECO:0000259" key="13">
    <source>
        <dbReference type="Pfam" id="PF02875"/>
    </source>
</evidence>
<dbReference type="Gene3D" id="3.90.190.20">
    <property type="entry name" value="Mur ligase, C-terminal domain"/>
    <property type="match status" value="1"/>
</dbReference>
<dbReference type="InterPro" id="IPR004101">
    <property type="entry name" value="Mur_ligase_C"/>
</dbReference>
<dbReference type="Gene3D" id="3.40.1190.10">
    <property type="entry name" value="Mur-like, catalytic domain"/>
    <property type="match status" value="1"/>
</dbReference>
<keyword evidence="6 10" id="KW-0133">Cell shape</keyword>
<evidence type="ECO:0000256" key="2">
    <source>
        <dbReference type="ARBA" id="ARBA00022598"/>
    </source>
</evidence>
<keyword evidence="3 10" id="KW-0132">Cell division</keyword>
<dbReference type="InterPro" id="IPR000713">
    <property type="entry name" value="Mur_ligase_N"/>
</dbReference>
<keyword evidence="7 10" id="KW-0573">Peptidoglycan synthesis</keyword>
<sequence length="462" mass="47581">MIQMTLAQVARAVGSHHESDVAVTGVSTDNRTVKEGDIFVAIQGDRVNGNDFAGQALAAGAVGVVTSDADAAVASGADPSAVIGVTDVISALGDLARENLRLLRECGRRDFKVVAVTGSVGKTTTKDLLAAMCTHRGPVVAPPGSFNNELGMPLTVLRADTETATLVCEMGADHIGNIEYLTSIAPPDVAIVLIVARAHLGEFGGIENVAKAKSELVTGTAPGGVVVLNADDPRVAAMAQLAHTPVVTFSKAGHGDVMASDIEVGADSRATFTLSAGEEHARVSLRLVGAHHVANALAAASGALQLDVPFDQIVDVLNSTGPASAHRMDVFEADSMTIIDDSYNANPDSMRSGLDTLVQIGAGKRTVAVLGSMLELGQMSESEHRNLGAYVAQRNIDVVVGVGEEMAPLVDELHTRGRTAMLTDAASAGSVLSTILSPGDVVLLKGSNGSRVWTIADAYKGK</sequence>
<evidence type="ECO:0000313" key="16">
    <source>
        <dbReference type="Proteomes" id="UP001215216"/>
    </source>
</evidence>
<organism evidence="15 16">
    <name type="scientific">Arcanobacterium canis</name>
    <dbReference type="NCBI Taxonomy" id="999183"/>
    <lineage>
        <taxon>Bacteria</taxon>
        <taxon>Bacillati</taxon>
        <taxon>Actinomycetota</taxon>
        <taxon>Actinomycetes</taxon>
        <taxon>Actinomycetales</taxon>
        <taxon>Actinomycetaceae</taxon>
        <taxon>Arcanobacterium</taxon>
    </lineage>
</organism>
<keyword evidence="9 10" id="KW-0961">Cell wall biogenesis/degradation</keyword>
<evidence type="ECO:0000259" key="14">
    <source>
        <dbReference type="Pfam" id="PF08245"/>
    </source>
</evidence>
<keyword evidence="1 10" id="KW-0963">Cytoplasm</keyword>
<dbReference type="SUPFAM" id="SSF53623">
    <property type="entry name" value="MurD-like peptide ligases, catalytic domain"/>
    <property type="match status" value="1"/>
</dbReference>
<evidence type="ECO:0000256" key="6">
    <source>
        <dbReference type="ARBA" id="ARBA00022960"/>
    </source>
</evidence>
<evidence type="ECO:0000313" key="15">
    <source>
        <dbReference type="EMBL" id="WFM82806.1"/>
    </source>
</evidence>
<evidence type="ECO:0000259" key="12">
    <source>
        <dbReference type="Pfam" id="PF01225"/>
    </source>
</evidence>
<dbReference type="InterPro" id="IPR013221">
    <property type="entry name" value="Mur_ligase_cen"/>
</dbReference>
<accession>A0ABY8FWB0</accession>
<dbReference type="InterPro" id="IPR005863">
    <property type="entry name" value="UDP-N-AcMur_synth"/>
</dbReference>